<proteinExistence type="predicted"/>
<sequence length="42" mass="4710">MIISLIIINIDIESGSESLVSVPGIARTVWLKKQKDRLDDIE</sequence>
<evidence type="ECO:0000313" key="1">
    <source>
        <dbReference type="EMBL" id="GIY26121.1"/>
    </source>
</evidence>
<dbReference type="EMBL" id="BPLR01008630">
    <property type="protein sequence ID" value="GIY26121.1"/>
    <property type="molecule type" value="Genomic_DNA"/>
</dbReference>
<name>A0AAV4RZ64_CAEEX</name>
<gene>
    <name evidence="1" type="ORF">CEXT_685561</name>
</gene>
<comment type="caution">
    <text evidence="1">The sequence shown here is derived from an EMBL/GenBank/DDBJ whole genome shotgun (WGS) entry which is preliminary data.</text>
</comment>
<protein>
    <submittedName>
        <fullName evidence="1">Uncharacterized protein</fullName>
    </submittedName>
</protein>
<dbReference type="Proteomes" id="UP001054945">
    <property type="component" value="Unassembled WGS sequence"/>
</dbReference>
<keyword evidence="2" id="KW-1185">Reference proteome</keyword>
<organism evidence="1 2">
    <name type="scientific">Caerostris extrusa</name>
    <name type="common">Bark spider</name>
    <name type="synonym">Caerostris bankana</name>
    <dbReference type="NCBI Taxonomy" id="172846"/>
    <lineage>
        <taxon>Eukaryota</taxon>
        <taxon>Metazoa</taxon>
        <taxon>Ecdysozoa</taxon>
        <taxon>Arthropoda</taxon>
        <taxon>Chelicerata</taxon>
        <taxon>Arachnida</taxon>
        <taxon>Araneae</taxon>
        <taxon>Araneomorphae</taxon>
        <taxon>Entelegynae</taxon>
        <taxon>Araneoidea</taxon>
        <taxon>Araneidae</taxon>
        <taxon>Caerostris</taxon>
    </lineage>
</organism>
<reference evidence="1 2" key="1">
    <citation type="submission" date="2021-06" db="EMBL/GenBank/DDBJ databases">
        <title>Caerostris extrusa draft genome.</title>
        <authorList>
            <person name="Kono N."/>
            <person name="Arakawa K."/>
        </authorList>
    </citation>
    <scope>NUCLEOTIDE SEQUENCE [LARGE SCALE GENOMIC DNA]</scope>
</reference>
<evidence type="ECO:0000313" key="2">
    <source>
        <dbReference type="Proteomes" id="UP001054945"/>
    </source>
</evidence>
<accession>A0AAV4RZ64</accession>
<feature type="non-terminal residue" evidence="1">
    <location>
        <position position="42"/>
    </location>
</feature>
<dbReference type="AlphaFoldDB" id="A0AAV4RZ64"/>